<dbReference type="EnsemblMetazoa" id="Aqu2.1.10831_001">
    <property type="protein sequence ID" value="Aqu2.1.10831_001"/>
    <property type="gene ID" value="Aqu2.1.10831"/>
</dbReference>
<proteinExistence type="predicted"/>
<reference evidence="2" key="1">
    <citation type="submission" date="2017-05" db="UniProtKB">
        <authorList>
            <consortium name="EnsemblMetazoa"/>
        </authorList>
    </citation>
    <scope>IDENTIFICATION</scope>
</reference>
<keyword evidence="1" id="KW-0732">Signal</keyword>
<accession>A0A1X7T8I6</accession>
<name>A0A1X7T8I6_AMPQE</name>
<dbReference type="AlphaFoldDB" id="A0A1X7T8I6"/>
<dbReference type="InParanoid" id="A0A1X7T8I6"/>
<dbReference type="OrthoDB" id="6782434at2759"/>
<evidence type="ECO:0000313" key="2">
    <source>
        <dbReference type="EnsemblMetazoa" id="Aqu2.1.10831_001"/>
    </source>
</evidence>
<protein>
    <submittedName>
        <fullName evidence="2">Uncharacterized protein</fullName>
    </submittedName>
</protein>
<organism evidence="2">
    <name type="scientific">Amphimedon queenslandica</name>
    <name type="common">Sponge</name>
    <dbReference type="NCBI Taxonomy" id="400682"/>
    <lineage>
        <taxon>Eukaryota</taxon>
        <taxon>Metazoa</taxon>
        <taxon>Porifera</taxon>
        <taxon>Demospongiae</taxon>
        <taxon>Heteroscleromorpha</taxon>
        <taxon>Haplosclerida</taxon>
        <taxon>Niphatidae</taxon>
        <taxon>Amphimedon</taxon>
    </lineage>
</organism>
<evidence type="ECO:0000256" key="1">
    <source>
        <dbReference type="SAM" id="SignalP"/>
    </source>
</evidence>
<feature type="signal peptide" evidence="1">
    <location>
        <begin position="1"/>
        <end position="20"/>
    </location>
</feature>
<feature type="chain" id="PRO_5012891813" evidence="1">
    <location>
        <begin position="21"/>
        <end position="69"/>
    </location>
</feature>
<sequence>MTCILNGLLALHFKATLVDAMRFSPFSVRIDGSNDNGLENMNPLTVKFINTFSDLVVTNLLYINLTTGK</sequence>